<dbReference type="InterPro" id="IPR001969">
    <property type="entry name" value="Aspartic_peptidase_AS"/>
</dbReference>
<dbReference type="CDD" id="cd00303">
    <property type="entry name" value="retropepsin_like"/>
    <property type="match status" value="1"/>
</dbReference>
<keyword evidence="2" id="KW-0175">Coiled coil</keyword>
<keyword evidence="5" id="KW-1185">Reference proteome</keyword>
<dbReference type="AlphaFoldDB" id="A0A8X6QM86"/>
<dbReference type="PROSITE" id="PS00141">
    <property type="entry name" value="ASP_PROTEASE"/>
    <property type="match status" value="1"/>
</dbReference>
<dbReference type="Gene3D" id="2.40.70.10">
    <property type="entry name" value="Acid Proteases"/>
    <property type="match status" value="1"/>
</dbReference>
<dbReference type="SUPFAM" id="SSF50630">
    <property type="entry name" value="Acid proteases"/>
    <property type="match status" value="1"/>
</dbReference>
<comment type="caution">
    <text evidence="4">The sequence shown here is derived from an EMBL/GenBank/DDBJ whole genome shotgun (WGS) entry which is preliminary data.</text>
</comment>
<dbReference type="SMART" id="SM00343">
    <property type="entry name" value="ZnF_C2HC"/>
    <property type="match status" value="1"/>
</dbReference>
<organism evidence="4 5">
    <name type="scientific">Nephila pilipes</name>
    <name type="common">Giant wood spider</name>
    <name type="synonym">Nephila maculata</name>
    <dbReference type="NCBI Taxonomy" id="299642"/>
    <lineage>
        <taxon>Eukaryota</taxon>
        <taxon>Metazoa</taxon>
        <taxon>Ecdysozoa</taxon>
        <taxon>Arthropoda</taxon>
        <taxon>Chelicerata</taxon>
        <taxon>Arachnida</taxon>
        <taxon>Araneae</taxon>
        <taxon>Araneomorphae</taxon>
        <taxon>Entelegynae</taxon>
        <taxon>Araneoidea</taxon>
        <taxon>Nephilidae</taxon>
        <taxon>Nephila</taxon>
    </lineage>
</organism>
<reference evidence="4" key="1">
    <citation type="submission" date="2020-08" db="EMBL/GenBank/DDBJ databases">
        <title>Multicomponent nature underlies the extraordinary mechanical properties of spider dragline silk.</title>
        <authorList>
            <person name="Kono N."/>
            <person name="Nakamura H."/>
            <person name="Mori M."/>
            <person name="Yoshida Y."/>
            <person name="Ohtoshi R."/>
            <person name="Malay A.D."/>
            <person name="Moran D.A.P."/>
            <person name="Tomita M."/>
            <person name="Numata K."/>
            <person name="Arakawa K."/>
        </authorList>
    </citation>
    <scope>NUCLEOTIDE SEQUENCE</scope>
</reference>
<evidence type="ECO:0000256" key="2">
    <source>
        <dbReference type="SAM" id="Coils"/>
    </source>
</evidence>
<keyword evidence="1" id="KW-0479">Metal-binding</keyword>
<evidence type="ECO:0000313" key="4">
    <source>
        <dbReference type="EMBL" id="GFU33818.1"/>
    </source>
</evidence>
<dbReference type="Pfam" id="PF13650">
    <property type="entry name" value="Asp_protease_2"/>
    <property type="match status" value="1"/>
</dbReference>
<dbReference type="InterPro" id="IPR021109">
    <property type="entry name" value="Peptidase_aspartic_dom_sf"/>
</dbReference>
<proteinExistence type="predicted"/>
<name>A0A8X6QM86_NEPPI</name>
<dbReference type="InterPro" id="IPR001878">
    <property type="entry name" value="Znf_CCHC"/>
</dbReference>
<evidence type="ECO:0000259" key="3">
    <source>
        <dbReference type="PROSITE" id="PS50158"/>
    </source>
</evidence>
<evidence type="ECO:0000256" key="1">
    <source>
        <dbReference type="PROSITE-ProRule" id="PRU00047"/>
    </source>
</evidence>
<dbReference type="InterPro" id="IPR036875">
    <property type="entry name" value="Znf_CCHC_sf"/>
</dbReference>
<dbReference type="PANTHER" id="PTHR46888:SF1">
    <property type="entry name" value="RIBONUCLEASE H"/>
    <property type="match status" value="1"/>
</dbReference>
<protein>
    <submittedName>
        <fullName evidence="4">Retrovirus-related Pol polyprotein from transposon 412</fullName>
    </submittedName>
</protein>
<accession>A0A8X6QM86</accession>
<dbReference type="OrthoDB" id="6435686at2759"/>
<sequence length="217" mass="24437">MKEFNIEESLEKKIREIIEEALENANKEIEGLKEQISHEEPKGAIMPSLATIKLLTFDGKTPWPVYKTQFTMVAEANGSRPHICDKKIRSLEERKGSRNTKIQCWTCGATGHVRRICPTSRYGGYNFPQHQGKQKCAHPKGRRCPESQKSHFKVFHISSISGGDNLLFVMGHVNKVLCKMIIDTGANVTIIRTNLAHKLGENLIWTPPCITLQTVTG</sequence>
<keyword evidence="1" id="KW-0862">Zinc</keyword>
<dbReference type="Pfam" id="PF00098">
    <property type="entry name" value="zf-CCHC"/>
    <property type="match status" value="1"/>
</dbReference>
<dbReference type="GO" id="GO:0006508">
    <property type="term" value="P:proteolysis"/>
    <property type="evidence" value="ECO:0007669"/>
    <property type="project" value="InterPro"/>
</dbReference>
<gene>
    <name evidence="4" type="primary">X975_23274</name>
    <name evidence="4" type="ORF">NPIL_682751</name>
</gene>
<dbReference type="Proteomes" id="UP000887013">
    <property type="component" value="Unassembled WGS sequence"/>
</dbReference>
<dbReference type="GO" id="GO:0004190">
    <property type="term" value="F:aspartic-type endopeptidase activity"/>
    <property type="evidence" value="ECO:0007669"/>
    <property type="project" value="InterPro"/>
</dbReference>
<evidence type="ECO:0000313" key="5">
    <source>
        <dbReference type="Proteomes" id="UP000887013"/>
    </source>
</evidence>
<dbReference type="GO" id="GO:0008270">
    <property type="term" value="F:zinc ion binding"/>
    <property type="evidence" value="ECO:0007669"/>
    <property type="project" value="UniProtKB-KW"/>
</dbReference>
<dbReference type="PANTHER" id="PTHR46888">
    <property type="entry name" value="ZINC KNUCKLE DOMAINCONTAINING PROTEIN-RELATED"/>
    <property type="match status" value="1"/>
</dbReference>
<dbReference type="EMBL" id="BMAW01034130">
    <property type="protein sequence ID" value="GFU33818.1"/>
    <property type="molecule type" value="Genomic_DNA"/>
</dbReference>
<feature type="coiled-coil region" evidence="2">
    <location>
        <begin position="15"/>
        <end position="42"/>
    </location>
</feature>
<dbReference type="SUPFAM" id="SSF57756">
    <property type="entry name" value="Retrovirus zinc finger-like domains"/>
    <property type="match status" value="1"/>
</dbReference>
<dbReference type="GO" id="GO:0003676">
    <property type="term" value="F:nucleic acid binding"/>
    <property type="evidence" value="ECO:0007669"/>
    <property type="project" value="InterPro"/>
</dbReference>
<feature type="domain" description="CCHC-type" evidence="3">
    <location>
        <begin position="104"/>
        <end position="118"/>
    </location>
</feature>
<keyword evidence="1" id="KW-0863">Zinc-finger</keyword>
<dbReference type="PROSITE" id="PS50158">
    <property type="entry name" value="ZF_CCHC"/>
    <property type="match status" value="1"/>
</dbReference>